<proteinExistence type="predicted"/>
<keyword evidence="1" id="KW-0472">Membrane</keyword>
<comment type="caution">
    <text evidence="2">The sequence shown here is derived from an EMBL/GenBank/DDBJ whole genome shotgun (WGS) entry which is preliminary data.</text>
</comment>
<accession>A0A0F9BHV7</accession>
<feature type="transmembrane region" description="Helical" evidence="1">
    <location>
        <begin position="20"/>
        <end position="42"/>
    </location>
</feature>
<organism evidence="2">
    <name type="scientific">marine sediment metagenome</name>
    <dbReference type="NCBI Taxonomy" id="412755"/>
    <lineage>
        <taxon>unclassified sequences</taxon>
        <taxon>metagenomes</taxon>
        <taxon>ecological metagenomes</taxon>
    </lineage>
</organism>
<gene>
    <name evidence="2" type="ORF">LCGC14_2445330</name>
</gene>
<dbReference type="AlphaFoldDB" id="A0A0F9BHV7"/>
<sequence>MLNILGNSPRVCGGWTRREVLQAGGAGLLGLTLPGVLAAEAIGTTRSPRAKNVIFLYL</sequence>
<keyword evidence="1" id="KW-1133">Transmembrane helix</keyword>
<protein>
    <recommendedName>
        <fullName evidence="3">DUF1501 domain-containing protein</fullName>
    </recommendedName>
</protein>
<name>A0A0F9BHV7_9ZZZZ</name>
<evidence type="ECO:0000256" key="1">
    <source>
        <dbReference type="SAM" id="Phobius"/>
    </source>
</evidence>
<evidence type="ECO:0000313" key="2">
    <source>
        <dbReference type="EMBL" id="KKL21454.1"/>
    </source>
</evidence>
<evidence type="ECO:0008006" key="3">
    <source>
        <dbReference type="Google" id="ProtNLM"/>
    </source>
</evidence>
<keyword evidence="1" id="KW-0812">Transmembrane</keyword>
<feature type="non-terminal residue" evidence="2">
    <location>
        <position position="58"/>
    </location>
</feature>
<dbReference type="PROSITE" id="PS51318">
    <property type="entry name" value="TAT"/>
    <property type="match status" value="1"/>
</dbReference>
<dbReference type="EMBL" id="LAZR01037725">
    <property type="protein sequence ID" value="KKL21454.1"/>
    <property type="molecule type" value="Genomic_DNA"/>
</dbReference>
<reference evidence="2" key="1">
    <citation type="journal article" date="2015" name="Nature">
        <title>Complex archaea that bridge the gap between prokaryotes and eukaryotes.</title>
        <authorList>
            <person name="Spang A."/>
            <person name="Saw J.H."/>
            <person name="Jorgensen S.L."/>
            <person name="Zaremba-Niedzwiedzka K."/>
            <person name="Martijn J."/>
            <person name="Lind A.E."/>
            <person name="van Eijk R."/>
            <person name="Schleper C."/>
            <person name="Guy L."/>
            <person name="Ettema T.J."/>
        </authorList>
    </citation>
    <scope>NUCLEOTIDE SEQUENCE</scope>
</reference>
<dbReference type="InterPro" id="IPR006311">
    <property type="entry name" value="TAT_signal"/>
</dbReference>